<evidence type="ECO:0000256" key="1">
    <source>
        <dbReference type="ARBA" id="ARBA00022448"/>
    </source>
</evidence>
<keyword evidence="6" id="KW-1185">Reference proteome</keyword>
<keyword evidence="5" id="KW-0378">Hydrolase</keyword>
<dbReference type="EC" id="3.6.3.-" evidence="5"/>
<dbReference type="InterPro" id="IPR017871">
    <property type="entry name" value="ABC_transporter-like_CS"/>
</dbReference>
<dbReference type="CDD" id="cd03230">
    <property type="entry name" value="ABC_DR_subfamily_A"/>
    <property type="match status" value="1"/>
</dbReference>
<dbReference type="PANTHER" id="PTHR42711:SF17">
    <property type="entry name" value="ABC TRANSPORTER ATP-BINDING PROTEIN"/>
    <property type="match status" value="1"/>
</dbReference>
<keyword evidence="1" id="KW-0813">Transport</keyword>
<evidence type="ECO:0000313" key="6">
    <source>
        <dbReference type="Proteomes" id="UP000270025"/>
    </source>
</evidence>
<dbReference type="InterPro" id="IPR003593">
    <property type="entry name" value="AAA+_ATPase"/>
</dbReference>
<dbReference type="InterPro" id="IPR003439">
    <property type="entry name" value="ABC_transporter-like_ATP-bd"/>
</dbReference>
<dbReference type="PROSITE" id="PS00211">
    <property type="entry name" value="ABC_TRANSPORTER_1"/>
    <property type="match status" value="1"/>
</dbReference>
<evidence type="ECO:0000313" key="5">
    <source>
        <dbReference type="EMBL" id="VED66619.1"/>
    </source>
</evidence>
<dbReference type="RefSeq" id="WP_126403785.1">
    <property type="nucleotide sequence ID" value="NZ_LR134266.1"/>
</dbReference>
<dbReference type="GO" id="GO:0016887">
    <property type="term" value="F:ATP hydrolysis activity"/>
    <property type="evidence" value="ECO:0007669"/>
    <property type="project" value="InterPro"/>
</dbReference>
<keyword evidence="2" id="KW-0547">Nucleotide-binding</keyword>
<dbReference type="SUPFAM" id="SSF52540">
    <property type="entry name" value="P-loop containing nucleoside triphosphate hydrolases"/>
    <property type="match status" value="1"/>
</dbReference>
<dbReference type="EMBL" id="LR134266">
    <property type="protein sequence ID" value="VED66619.1"/>
    <property type="molecule type" value="Genomic_DNA"/>
</dbReference>
<dbReference type="SMART" id="SM00382">
    <property type="entry name" value="AAA"/>
    <property type="match status" value="1"/>
</dbReference>
<dbReference type="KEGG" id="svf:NCTC3166_00407"/>
<organism evidence="5 6">
    <name type="scientific">Streptococcus viridans</name>
    <dbReference type="NCBI Taxonomy" id="78535"/>
    <lineage>
        <taxon>Bacteria</taxon>
        <taxon>Bacillati</taxon>
        <taxon>Bacillota</taxon>
        <taxon>Bacilli</taxon>
        <taxon>Lactobacillales</taxon>
        <taxon>Streptococcaceae</taxon>
        <taxon>Streptococcus</taxon>
    </lineage>
</organism>
<accession>A0A3S4LQP7</accession>
<dbReference type="Pfam" id="PF00005">
    <property type="entry name" value="ABC_tran"/>
    <property type="match status" value="1"/>
</dbReference>
<name>A0A3S4LQP7_9STRE</name>
<proteinExistence type="predicted"/>
<evidence type="ECO:0000256" key="3">
    <source>
        <dbReference type="ARBA" id="ARBA00022840"/>
    </source>
</evidence>
<gene>
    <name evidence="5" type="primary">lptB_1</name>
    <name evidence="5" type="ORF">NCTC3166_00407</name>
</gene>
<sequence>MSVIRVENLKKSIKGKGILEDLSFAVERGDCLALIGPNGAGKTTLLNCLLGDRKATSGTIEIEGKAPGHPQLKTSISYLPQENAIVQKLTVQELISFFRSIYPNPLTVCEIDELLRFSLEQKKQLASKLSGGQKRLLSFVLTLIGRPSLLFLDEPTAAMDTSTRQRFWEIVGDLKEQGVTIVYSSHYIEEVEHTADRILVLHQGRLLRDTTPLAMRSEEVEKHFTLPLRYQALVAGMDGIGQVTVKPDALQVVTGDANRLWTRLQEEGCSIQEIEVTNRSLLDSIFENTKEVGREDETHESSRRG</sequence>
<feature type="domain" description="ABC transporter" evidence="4">
    <location>
        <begin position="4"/>
        <end position="228"/>
    </location>
</feature>
<dbReference type="Gene3D" id="3.40.50.300">
    <property type="entry name" value="P-loop containing nucleotide triphosphate hydrolases"/>
    <property type="match status" value="1"/>
</dbReference>
<dbReference type="InterPro" id="IPR050763">
    <property type="entry name" value="ABC_transporter_ATP-binding"/>
</dbReference>
<dbReference type="PANTHER" id="PTHR42711">
    <property type="entry name" value="ABC TRANSPORTER ATP-BINDING PROTEIN"/>
    <property type="match status" value="1"/>
</dbReference>
<dbReference type="AlphaFoldDB" id="A0A3S4LQP7"/>
<dbReference type="InterPro" id="IPR027417">
    <property type="entry name" value="P-loop_NTPase"/>
</dbReference>
<dbReference type="Proteomes" id="UP000270025">
    <property type="component" value="Chromosome"/>
</dbReference>
<evidence type="ECO:0000259" key="4">
    <source>
        <dbReference type="PROSITE" id="PS50893"/>
    </source>
</evidence>
<protein>
    <submittedName>
        <fullName evidence="5">ABC transporter ATP-binding protein</fullName>
        <ecNumber evidence="5">3.6.3.-</ecNumber>
    </submittedName>
</protein>
<dbReference type="GO" id="GO:0005524">
    <property type="term" value="F:ATP binding"/>
    <property type="evidence" value="ECO:0007669"/>
    <property type="project" value="UniProtKB-KW"/>
</dbReference>
<evidence type="ECO:0000256" key="2">
    <source>
        <dbReference type="ARBA" id="ARBA00022741"/>
    </source>
</evidence>
<reference evidence="5 6" key="1">
    <citation type="submission" date="2018-12" db="EMBL/GenBank/DDBJ databases">
        <authorList>
            <consortium name="Pathogen Informatics"/>
        </authorList>
    </citation>
    <scope>NUCLEOTIDE SEQUENCE [LARGE SCALE GENOMIC DNA]</scope>
    <source>
        <strain evidence="5 6">NCTC3166</strain>
    </source>
</reference>
<dbReference type="PROSITE" id="PS50893">
    <property type="entry name" value="ABC_TRANSPORTER_2"/>
    <property type="match status" value="1"/>
</dbReference>
<keyword evidence="3 5" id="KW-0067">ATP-binding</keyword>